<dbReference type="OrthoDB" id="2861623at2759"/>
<dbReference type="EMBL" id="OC871628">
    <property type="protein sequence ID" value="CAD7635518.1"/>
    <property type="molecule type" value="Genomic_DNA"/>
</dbReference>
<gene>
    <name evidence="1" type="ORF">OSB1V03_LOCUS15909</name>
</gene>
<protein>
    <recommendedName>
        <fullName evidence="3">Terpene synthase</fullName>
    </recommendedName>
</protein>
<evidence type="ECO:0008006" key="3">
    <source>
        <dbReference type="Google" id="ProtNLM"/>
    </source>
</evidence>
<dbReference type="SUPFAM" id="SSF48576">
    <property type="entry name" value="Terpenoid synthases"/>
    <property type="match status" value="1"/>
</dbReference>
<evidence type="ECO:0000313" key="1">
    <source>
        <dbReference type="EMBL" id="CAD7635518.1"/>
    </source>
</evidence>
<reference evidence="1" key="1">
    <citation type="submission" date="2020-11" db="EMBL/GenBank/DDBJ databases">
        <authorList>
            <person name="Tran Van P."/>
        </authorList>
    </citation>
    <scope>NUCLEOTIDE SEQUENCE</scope>
</reference>
<dbReference type="Pfam" id="PF19086">
    <property type="entry name" value="Terpene_syn_C_2"/>
    <property type="match status" value="1"/>
</dbReference>
<dbReference type="Gene3D" id="1.10.600.10">
    <property type="entry name" value="Farnesyl Diphosphate Synthase"/>
    <property type="match status" value="1"/>
</dbReference>
<dbReference type="AlphaFoldDB" id="A0A7R9L5L3"/>
<accession>A0A7R9L5L3</accession>
<organism evidence="1">
    <name type="scientific">Medioppia subpectinata</name>
    <dbReference type="NCBI Taxonomy" id="1979941"/>
    <lineage>
        <taxon>Eukaryota</taxon>
        <taxon>Metazoa</taxon>
        <taxon>Ecdysozoa</taxon>
        <taxon>Arthropoda</taxon>
        <taxon>Chelicerata</taxon>
        <taxon>Arachnida</taxon>
        <taxon>Acari</taxon>
        <taxon>Acariformes</taxon>
        <taxon>Sarcoptiformes</taxon>
        <taxon>Oribatida</taxon>
        <taxon>Brachypylina</taxon>
        <taxon>Oppioidea</taxon>
        <taxon>Oppiidae</taxon>
        <taxon>Medioppia</taxon>
    </lineage>
</organism>
<name>A0A7R9L5L3_9ACAR</name>
<dbReference type="InterPro" id="IPR008949">
    <property type="entry name" value="Isoprenoid_synthase_dom_sf"/>
</dbReference>
<dbReference type="EMBL" id="CAJPIZ010017053">
    <property type="protein sequence ID" value="CAG2115948.1"/>
    <property type="molecule type" value="Genomic_DNA"/>
</dbReference>
<keyword evidence="2" id="KW-1185">Reference proteome</keyword>
<proteinExistence type="predicted"/>
<evidence type="ECO:0000313" key="2">
    <source>
        <dbReference type="Proteomes" id="UP000759131"/>
    </source>
</evidence>
<sequence length="345" mass="40312">MSDNKHQESAQRKYQVPNEMATIFTVKRNALHNIEPMAGAAHQWLRECSLFTDRQYKRMKNTSNVCAYFWPFFAAPDRYDTLLKFVIHLYIVDDHTECRYGDMYRRQSDVGTIYGQLYAACDKVLAIGGQHVPAHHWKPYVLGAYAIYDTVCAAYNDIQKRRFIKYIRGYYEGSVAECQHIDRKRQFDNLDEFYEVRIKSAGVEAALQLIEYADGLYVPENEWRNPIFQRLFEMLCRLVVICNDMYSFEKEVLDAGSADRVYGCVTALAQIENISLTESMNRWVTNYNLLEKSTMVVADELLEADWTSPDTRVFIQHGLALIGGNWKVHSFLDRYNTMFNLEEFE</sequence>
<dbReference type="Proteomes" id="UP000759131">
    <property type="component" value="Unassembled WGS sequence"/>
</dbReference>